<feature type="modified residue" description="4-aspartylphosphate" evidence="5">
    <location>
        <position position="58"/>
    </location>
</feature>
<dbReference type="InterPro" id="IPR039420">
    <property type="entry name" value="WalR-like"/>
</dbReference>
<evidence type="ECO:0000256" key="2">
    <source>
        <dbReference type="ARBA" id="ARBA00023015"/>
    </source>
</evidence>
<proteinExistence type="predicted"/>
<dbReference type="PANTHER" id="PTHR43214">
    <property type="entry name" value="TWO-COMPONENT RESPONSE REGULATOR"/>
    <property type="match status" value="1"/>
</dbReference>
<evidence type="ECO:0000313" key="8">
    <source>
        <dbReference type="EMBL" id="AJT40368.1"/>
    </source>
</evidence>
<dbReference type="InterPro" id="IPR001789">
    <property type="entry name" value="Sig_transdc_resp-reg_receiver"/>
</dbReference>
<sequence>MSRKSIRVLLADDHAAIRQGLRMILSAETDLEVVGEAADGNTAVQMSQQLEPDVLLMDIRMPGMDGVEATRRITEFGTAKVLILTTFDLDDYVLAALRAGASGFLLKSASAEELLNGIRKVNSGHSVLATEVTEVVIRNMRAAASASVHPKTEPDLGELTERELEVLKAVGAGWTNQQAARRLGIAETTVKTHVSRIFSKLGLVSRVQAAIFCLENGISTKPGRDQSDSI</sequence>
<evidence type="ECO:0000313" key="9">
    <source>
        <dbReference type="Proteomes" id="UP000061839"/>
    </source>
</evidence>
<dbReference type="RefSeq" id="WP_045072931.1">
    <property type="nucleotide sequence ID" value="NZ_CP011005.1"/>
</dbReference>
<dbReference type="PRINTS" id="PR00038">
    <property type="entry name" value="HTHLUXR"/>
</dbReference>
<dbReference type="SUPFAM" id="SSF46894">
    <property type="entry name" value="C-terminal effector domain of the bipartite response regulators"/>
    <property type="match status" value="1"/>
</dbReference>
<keyword evidence="2" id="KW-0805">Transcription regulation</keyword>
<dbReference type="InterPro" id="IPR016032">
    <property type="entry name" value="Sig_transdc_resp-reg_C-effctor"/>
</dbReference>
<dbReference type="STRING" id="1618207.UM93_00205"/>
<dbReference type="SMART" id="SM00448">
    <property type="entry name" value="REC"/>
    <property type="match status" value="1"/>
</dbReference>
<evidence type="ECO:0000256" key="3">
    <source>
        <dbReference type="ARBA" id="ARBA00023125"/>
    </source>
</evidence>
<evidence type="ECO:0000259" key="7">
    <source>
        <dbReference type="PROSITE" id="PS50110"/>
    </source>
</evidence>
<evidence type="ECO:0000259" key="6">
    <source>
        <dbReference type="PROSITE" id="PS50043"/>
    </source>
</evidence>
<feature type="domain" description="Response regulatory" evidence="7">
    <location>
        <begin position="7"/>
        <end position="122"/>
    </location>
</feature>
<dbReference type="PATRIC" id="fig|1618207.4.peg.44"/>
<keyword evidence="3" id="KW-0238">DNA-binding</keyword>
<dbReference type="EMBL" id="CP011005">
    <property type="protein sequence ID" value="AJT40368.1"/>
    <property type="molecule type" value="Genomic_DNA"/>
</dbReference>
<evidence type="ECO:0000256" key="1">
    <source>
        <dbReference type="ARBA" id="ARBA00022553"/>
    </source>
</evidence>
<dbReference type="GO" id="GO:0006355">
    <property type="term" value="P:regulation of DNA-templated transcription"/>
    <property type="evidence" value="ECO:0007669"/>
    <property type="project" value="InterPro"/>
</dbReference>
<keyword evidence="9" id="KW-1185">Reference proteome</keyword>
<dbReference type="InterPro" id="IPR011006">
    <property type="entry name" value="CheY-like_superfamily"/>
</dbReference>
<dbReference type="PANTHER" id="PTHR43214:SF24">
    <property type="entry name" value="TRANSCRIPTIONAL REGULATORY PROTEIN NARL-RELATED"/>
    <property type="match status" value="1"/>
</dbReference>
<dbReference type="GO" id="GO:0003677">
    <property type="term" value="F:DNA binding"/>
    <property type="evidence" value="ECO:0007669"/>
    <property type="project" value="UniProtKB-KW"/>
</dbReference>
<evidence type="ECO:0000256" key="5">
    <source>
        <dbReference type="PROSITE-ProRule" id="PRU00169"/>
    </source>
</evidence>
<gene>
    <name evidence="8" type="ORF">UM93_00205</name>
</gene>
<dbReference type="HOGENOM" id="CLU_000445_90_10_11"/>
<name>A0A0D4BVM8_9MICC</name>
<dbReference type="PROSITE" id="PS50043">
    <property type="entry name" value="HTH_LUXR_2"/>
    <property type="match status" value="1"/>
</dbReference>
<dbReference type="PROSITE" id="PS50110">
    <property type="entry name" value="RESPONSE_REGULATORY"/>
    <property type="match status" value="1"/>
</dbReference>
<dbReference type="CDD" id="cd06170">
    <property type="entry name" value="LuxR_C_like"/>
    <property type="match status" value="1"/>
</dbReference>
<dbReference type="KEGG" id="ari:UM93_00205"/>
<dbReference type="AlphaFoldDB" id="A0A0D4BVM8"/>
<protein>
    <submittedName>
        <fullName evidence="8">LuxR family transcriptional regulator</fullName>
    </submittedName>
</protein>
<dbReference type="SMART" id="SM00421">
    <property type="entry name" value="HTH_LUXR"/>
    <property type="match status" value="1"/>
</dbReference>
<accession>A0A0D4BVM8</accession>
<keyword evidence="4" id="KW-0804">Transcription</keyword>
<dbReference type="Pfam" id="PF00072">
    <property type="entry name" value="Response_reg"/>
    <property type="match status" value="1"/>
</dbReference>
<dbReference type="SUPFAM" id="SSF52172">
    <property type="entry name" value="CheY-like"/>
    <property type="match status" value="1"/>
</dbReference>
<dbReference type="Pfam" id="PF00196">
    <property type="entry name" value="GerE"/>
    <property type="match status" value="1"/>
</dbReference>
<organism evidence="8 9">
    <name type="scientific">Psychromicrobium lacuslunae</name>
    <dbReference type="NCBI Taxonomy" id="1618207"/>
    <lineage>
        <taxon>Bacteria</taxon>
        <taxon>Bacillati</taxon>
        <taxon>Actinomycetota</taxon>
        <taxon>Actinomycetes</taxon>
        <taxon>Micrococcales</taxon>
        <taxon>Micrococcaceae</taxon>
        <taxon>Psychromicrobium</taxon>
    </lineage>
</organism>
<feature type="domain" description="HTH luxR-type" evidence="6">
    <location>
        <begin position="152"/>
        <end position="217"/>
    </location>
</feature>
<dbReference type="InterPro" id="IPR000792">
    <property type="entry name" value="Tscrpt_reg_LuxR_C"/>
</dbReference>
<dbReference type="Gene3D" id="3.40.50.2300">
    <property type="match status" value="1"/>
</dbReference>
<dbReference type="CDD" id="cd17535">
    <property type="entry name" value="REC_NarL-like"/>
    <property type="match status" value="1"/>
</dbReference>
<dbReference type="OrthoDB" id="9808843at2"/>
<dbReference type="Proteomes" id="UP000061839">
    <property type="component" value="Chromosome"/>
</dbReference>
<dbReference type="InterPro" id="IPR058245">
    <property type="entry name" value="NreC/VraR/RcsB-like_REC"/>
</dbReference>
<dbReference type="GO" id="GO:0000160">
    <property type="term" value="P:phosphorelay signal transduction system"/>
    <property type="evidence" value="ECO:0007669"/>
    <property type="project" value="InterPro"/>
</dbReference>
<reference evidence="8 9" key="1">
    <citation type="journal article" date="2015" name="Genome Announc.">
        <title>Complete Genome Sequencing of Protease-Producing Novel Arthrobacter sp. Strain IHBB 11108 Using PacBio Single-Molecule Real-Time Sequencing Technology.</title>
        <authorList>
            <person name="Kiran S."/>
            <person name="Swarnkar M.K."/>
            <person name="Pal M."/>
            <person name="Thakur R."/>
            <person name="Tewari R."/>
            <person name="Singh A.K."/>
            <person name="Gulati A."/>
        </authorList>
    </citation>
    <scope>NUCLEOTIDE SEQUENCE [LARGE SCALE GENOMIC DNA]</scope>
    <source>
        <strain evidence="8 9">IHBB 11108</strain>
    </source>
</reference>
<evidence type="ECO:0000256" key="4">
    <source>
        <dbReference type="ARBA" id="ARBA00023163"/>
    </source>
</evidence>
<keyword evidence="1 5" id="KW-0597">Phosphoprotein</keyword>